<comment type="caution">
    <text evidence="2">The sequence shown here is derived from an EMBL/GenBank/DDBJ whole genome shotgun (WGS) entry which is preliminary data.</text>
</comment>
<evidence type="ECO:0000256" key="1">
    <source>
        <dbReference type="SAM" id="MobiDB-lite"/>
    </source>
</evidence>
<evidence type="ECO:0000313" key="2">
    <source>
        <dbReference type="EMBL" id="KAK3747940.1"/>
    </source>
</evidence>
<dbReference type="Proteomes" id="UP001283361">
    <property type="component" value="Unassembled WGS sequence"/>
</dbReference>
<gene>
    <name evidence="2" type="ORF">RRG08_041777</name>
</gene>
<accession>A0AAE1D0H4</accession>
<dbReference type="EMBL" id="JAWDGP010006066">
    <property type="protein sequence ID" value="KAK3747940.1"/>
    <property type="molecule type" value="Genomic_DNA"/>
</dbReference>
<evidence type="ECO:0000313" key="3">
    <source>
        <dbReference type="Proteomes" id="UP001283361"/>
    </source>
</evidence>
<proteinExistence type="predicted"/>
<reference evidence="2" key="1">
    <citation type="journal article" date="2023" name="G3 (Bethesda)">
        <title>A reference genome for the long-term kleptoplast-retaining sea slug Elysia crispata morphotype clarki.</title>
        <authorList>
            <person name="Eastman K.E."/>
            <person name="Pendleton A.L."/>
            <person name="Shaikh M.A."/>
            <person name="Suttiyut T."/>
            <person name="Ogas R."/>
            <person name="Tomko P."/>
            <person name="Gavelis G."/>
            <person name="Widhalm J.R."/>
            <person name="Wisecaver J.H."/>
        </authorList>
    </citation>
    <scope>NUCLEOTIDE SEQUENCE</scope>
    <source>
        <strain evidence="2">ECLA1</strain>
    </source>
</reference>
<feature type="region of interest" description="Disordered" evidence="1">
    <location>
        <begin position="170"/>
        <end position="207"/>
    </location>
</feature>
<organism evidence="2 3">
    <name type="scientific">Elysia crispata</name>
    <name type="common">lettuce slug</name>
    <dbReference type="NCBI Taxonomy" id="231223"/>
    <lineage>
        <taxon>Eukaryota</taxon>
        <taxon>Metazoa</taxon>
        <taxon>Spiralia</taxon>
        <taxon>Lophotrochozoa</taxon>
        <taxon>Mollusca</taxon>
        <taxon>Gastropoda</taxon>
        <taxon>Heterobranchia</taxon>
        <taxon>Euthyneura</taxon>
        <taxon>Panpulmonata</taxon>
        <taxon>Sacoglossa</taxon>
        <taxon>Placobranchoidea</taxon>
        <taxon>Plakobranchidae</taxon>
        <taxon>Elysia</taxon>
    </lineage>
</organism>
<sequence>MEHQLEDHISKLKQLCRLCLKRDQRAKGVKPRAVTDFQKDILITLHKIGKVVPCSIEEDNDEGDDSGLQHPDLFIIRESGLTEETLERKVLLLENTNVYSEVDRLHSDYSATASCEDSNTQMLMRLAQALEAGESDINDGASYSEDSNRQPVMSINQPLSFNVHSRIQPQPLAQSTPRKSHTQTDSATSPLKTPSKNKTFTDSSASPLLKGNVLSMHEITKKDSMHKPLTYEEEKLVKHLIKRKINTPEDKDTVRLMTKGQPLVLQKLVVARKPSSKVNSPLRRKRAKQLEKTRQLVSRKTESEFLLQKASELKRMQPKAKRKLNSMLGLMRREFSAQETLAMKETMNITYHQLRLQTRFLKTIGTHLPNEHAIRAVHKNISAGNIDIKLKAFEDSKSVRHHKLLEQDAINIDEERARLAGEIRTYEKYGQHWEEAMPLKEDKQHLKTCFLLHREDTEKRKPRLEGL</sequence>
<protein>
    <submittedName>
        <fullName evidence="2">Uncharacterized protein</fullName>
    </submittedName>
</protein>
<dbReference type="AlphaFoldDB" id="A0AAE1D0H4"/>
<feature type="compositionally biased region" description="Polar residues" evidence="1">
    <location>
        <begin position="170"/>
        <end position="206"/>
    </location>
</feature>
<keyword evidence="3" id="KW-1185">Reference proteome</keyword>
<name>A0AAE1D0H4_9GAST</name>